<feature type="transmembrane region" description="Helical" evidence="8">
    <location>
        <begin position="21"/>
        <end position="48"/>
    </location>
</feature>
<dbReference type="InterPro" id="IPR003838">
    <property type="entry name" value="ABC3_permease_C"/>
</dbReference>
<evidence type="ECO:0000313" key="12">
    <source>
        <dbReference type="Proteomes" id="UP000070529"/>
    </source>
</evidence>
<keyword evidence="12" id="KW-1185">Reference proteome</keyword>
<evidence type="ECO:0000256" key="4">
    <source>
        <dbReference type="ARBA" id="ARBA00022475"/>
    </source>
</evidence>
<dbReference type="OrthoDB" id="9808461at2"/>
<evidence type="ECO:0000256" key="5">
    <source>
        <dbReference type="ARBA" id="ARBA00022692"/>
    </source>
</evidence>
<feature type="transmembrane region" description="Helical" evidence="8">
    <location>
        <begin position="314"/>
        <end position="343"/>
    </location>
</feature>
<organism evidence="11 12">
    <name type="scientific">Enterovibrio coralii</name>
    <dbReference type="NCBI Taxonomy" id="294935"/>
    <lineage>
        <taxon>Bacteria</taxon>
        <taxon>Pseudomonadati</taxon>
        <taxon>Pseudomonadota</taxon>
        <taxon>Gammaproteobacteria</taxon>
        <taxon>Vibrionales</taxon>
        <taxon>Vibrionaceae</taxon>
        <taxon>Enterovibrio</taxon>
    </lineage>
</organism>
<feature type="transmembrane region" description="Helical" evidence="8">
    <location>
        <begin position="380"/>
        <end position="397"/>
    </location>
</feature>
<evidence type="ECO:0000313" key="11">
    <source>
        <dbReference type="EMBL" id="KXF81957.1"/>
    </source>
</evidence>
<protein>
    <submittedName>
        <fullName evidence="11">Outer membrane-specific lipoprotein transporter subunit LolE</fullName>
    </submittedName>
</protein>
<keyword evidence="5 8" id="KW-0812">Transmembrane</keyword>
<dbReference type="Pfam" id="PF12704">
    <property type="entry name" value="MacB_PCD"/>
    <property type="match status" value="1"/>
</dbReference>
<dbReference type="PANTHER" id="PTHR30489:SF0">
    <property type="entry name" value="LIPOPROTEIN-RELEASING SYSTEM TRANSMEMBRANE PROTEIN LOLE"/>
    <property type="match status" value="1"/>
</dbReference>
<dbReference type="STRING" id="294935.ATN88_18560"/>
<keyword evidence="4" id="KW-1003">Cell membrane</keyword>
<dbReference type="GO" id="GO:0042953">
    <property type="term" value="P:lipoprotein transport"/>
    <property type="evidence" value="ECO:0007669"/>
    <property type="project" value="InterPro"/>
</dbReference>
<dbReference type="NCBIfam" id="TIGR02212">
    <property type="entry name" value="lolCE"/>
    <property type="match status" value="1"/>
</dbReference>
<keyword evidence="3" id="KW-0813">Transport</keyword>
<dbReference type="GO" id="GO:0098797">
    <property type="term" value="C:plasma membrane protein complex"/>
    <property type="evidence" value="ECO:0007669"/>
    <property type="project" value="TreeGrafter"/>
</dbReference>
<dbReference type="InterPro" id="IPR051447">
    <property type="entry name" value="Lipoprotein-release_system"/>
</dbReference>
<keyword evidence="6 8" id="KW-1133">Transmembrane helix</keyword>
<dbReference type="Pfam" id="PF02687">
    <property type="entry name" value="FtsX"/>
    <property type="match status" value="1"/>
</dbReference>
<keyword evidence="7 8" id="KW-0472">Membrane</keyword>
<keyword evidence="11" id="KW-0449">Lipoprotein</keyword>
<comment type="subcellular location">
    <subcellularLocation>
        <location evidence="1">Cell membrane</location>
        <topology evidence="1">Multi-pass membrane protein</topology>
    </subcellularLocation>
</comment>
<evidence type="ECO:0000256" key="1">
    <source>
        <dbReference type="ARBA" id="ARBA00004651"/>
    </source>
</evidence>
<proteinExistence type="inferred from homology"/>
<dbReference type="AlphaFoldDB" id="A0A135I958"/>
<sequence>MMHSLSLFIGRRFSKAKHRNKLVSFISMSSMIGISVGVMVIIIGLSAMNGFERELENRVLSVIPHAQLEGVEAPVSTWRDMQKTAEQNVNVVAGAPYVTFTGLLEKGANLKPVQIRGIDPDAEKRVSSISDYVLGDGWKTLEQGKSAVVLGKGIADALGVKVGDWLTVMVPSPDPELKLRAPKRIRLQVTGILSLGGQVDHGLALVPLADAQAYQNMGDAVSGVALKLKEPLNARAVVREVGYTLKEYVYLKNWTQEYGFLYRDIQMVRAIVYIVMVLVIGVACFNIVSTLMMAVKDRAGDIAVLRTMGAKDGLIRAIFVWHGLLSGLLGSVIGSIAGSFIALNLTEIVGVIEKLTGHQFLSGDIYFVDFLPTALHLSDVFMVSGTAIVLSLIATWYPSQRACKLQPAAVLSAK</sequence>
<dbReference type="RefSeq" id="WP_067415090.1">
    <property type="nucleotide sequence ID" value="NZ_LNTY01000032.1"/>
</dbReference>
<evidence type="ECO:0000256" key="2">
    <source>
        <dbReference type="ARBA" id="ARBA00005236"/>
    </source>
</evidence>
<dbReference type="Proteomes" id="UP000070529">
    <property type="component" value="Unassembled WGS sequence"/>
</dbReference>
<evidence type="ECO:0000259" key="9">
    <source>
        <dbReference type="Pfam" id="PF02687"/>
    </source>
</evidence>
<dbReference type="GO" id="GO:0044874">
    <property type="term" value="P:lipoprotein localization to outer membrane"/>
    <property type="evidence" value="ECO:0007669"/>
    <property type="project" value="InterPro"/>
</dbReference>
<dbReference type="PANTHER" id="PTHR30489">
    <property type="entry name" value="LIPOPROTEIN-RELEASING SYSTEM TRANSMEMBRANE PROTEIN LOLE"/>
    <property type="match status" value="1"/>
</dbReference>
<comment type="caution">
    <text evidence="11">The sequence shown here is derived from an EMBL/GenBank/DDBJ whole genome shotgun (WGS) entry which is preliminary data.</text>
</comment>
<feature type="transmembrane region" description="Helical" evidence="8">
    <location>
        <begin position="270"/>
        <end position="293"/>
    </location>
</feature>
<name>A0A135I958_9GAMM</name>
<evidence type="ECO:0000256" key="8">
    <source>
        <dbReference type="SAM" id="Phobius"/>
    </source>
</evidence>
<reference evidence="11 12" key="1">
    <citation type="submission" date="2015-11" db="EMBL/GenBank/DDBJ databases">
        <title>Genomic Taxonomy of the Vibrionaceae.</title>
        <authorList>
            <person name="Gomez-Gil B."/>
            <person name="Enciso-Ibarra J."/>
        </authorList>
    </citation>
    <scope>NUCLEOTIDE SEQUENCE [LARGE SCALE GENOMIC DNA]</scope>
    <source>
        <strain evidence="11 12">CAIM 912</strain>
    </source>
</reference>
<dbReference type="EMBL" id="LNTY01000032">
    <property type="protein sequence ID" value="KXF81957.1"/>
    <property type="molecule type" value="Genomic_DNA"/>
</dbReference>
<dbReference type="InterPro" id="IPR011926">
    <property type="entry name" value="LolE_gammaproteobact"/>
</dbReference>
<feature type="domain" description="ABC3 transporter permease C-terminal" evidence="9">
    <location>
        <begin position="274"/>
        <end position="407"/>
    </location>
</feature>
<evidence type="ECO:0000256" key="3">
    <source>
        <dbReference type="ARBA" id="ARBA00022448"/>
    </source>
</evidence>
<evidence type="ECO:0000256" key="7">
    <source>
        <dbReference type="ARBA" id="ARBA00023136"/>
    </source>
</evidence>
<dbReference type="NCBIfam" id="NF008357">
    <property type="entry name" value="PRK11146.1"/>
    <property type="match status" value="1"/>
</dbReference>
<feature type="domain" description="MacB-like periplasmic core" evidence="10">
    <location>
        <begin position="30"/>
        <end position="241"/>
    </location>
</feature>
<dbReference type="InterPro" id="IPR011925">
    <property type="entry name" value="LolCE_TM"/>
</dbReference>
<evidence type="ECO:0000259" key="10">
    <source>
        <dbReference type="Pfam" id="PF12704"/>
    </source>
</evidence>
<accession>A0A135I958</accession>
<gene>
    <name evidence="11" type="ORF">ATN88_18560</name>
</gene>
<comment type="similarity">
    <text evidence="2">Belongs to the ABC-4 integral membrane protein family. LolC/E subfamily.</text>
</comment>
<evidence type="ECO:0000256" key="6">
    <source>
        <dbReference type="ARBA" id="ARBA00022989"/>
    </source>
</evidence>
<dbReference type="NCBIfam" id="TIGR02213">
    <property type="entry name" value="lolE_release"/>
    <property type="match status" value="1"/>
</dbReference>
<dbReference type="InterPro" id="IPR025857">
    <property type="entry name" value="MacB_PCD"/>
</dbReference>